<dbReference type="AlphaFoldDB" id="A0A0A9AYW6"/>
<sequence>MGCFHDQQFLSLFHTKTSHKPCSFPFFCWGDSHMHFVMVAPGILYLCHGTEQ</sequence>
<reference evidence="1" key="2">
    <citation type="journal article" date="2015" name="Data Brief">
        <title>Shoot transcriptome of the giant reed, Arundo donax.</title>
        <authorList>
            <person name="Barrero R.A."/>
            <person name="Guerrero F.D."/>
            <person name="Moolhuijzen P."/>
            <person name="Goolsby J.A."/>
            <person name="Tidwell J."/>
            <person name="Bellgard S.E."/>
            <person name="Bellgard M.I."/>
        </authorList>
    </citation>
    <scope>NUCLEOTIDE SEQUENCE</scope>
    <source>
        <tissue evidence="1">Shoot tissue taken approximately 20 cm above the soil surface</tissue>
    </source>
</reference>
<evidence type="ECO:0000313" key="1">
    <source>
        <dbReference type="EMBL" id="JAD52272.1"/>
    </source>
</evidence>
<protein>
    <submittedName>
        <fullName evidence="1">Uncharacterized protein</fullName>
    </submittedName>
</protein>
<proteinExistence type="predicted"/>
<accession>A0A0A9AYW6</accession>
<organism evidence="1">
    <name type="scientific">Arundo donax</name>
    <name type="common">Giant reed</name>
    <name type="synonym">Donax arundinaceus</name>
    <dbReference type="NCBI Taxonomy" id="35708"/>
    <lineage>
        <taxon>Eukaryota</taxon>
        <taxon>Viridiplantae</taxon>
        <taxon>Streptophyta</taxon>
        <taxon>Embryophyta</taxon>
        <taxon>Tracheophyta</taxon>
        <taxon>Spermatophyta</taxon>
        <taxon>Magnoliopsida</taxon>
        <taxon>Liliopsida</taxon>
        <taxon>Poales</taxon>
        <taxon>Poaceae</taxon>
        <taxon>PACMAD clade</taxon>
        <taxon>Arundinoideae</taxon>
        <taxon>Arundineae</taxon>
        <taxon>Arundo</taxon>
    </lineage>
</organism>
<name>A0A0A9AYW6_ARUDO</name>
<reference evidence="1" key="1">
    <citation type="submission" date="2014-09" db="EMBL/GenBank/DDBJ databases">
        <authorList>
            <person name="Magalhaes I.L.F."/>
            <person name="Oliveira U."/>
            <person name="Santos F.R."/>
            <person name="Vidigal T.H.D.A."/>
            <person name="Brescovit A.D."/>
            <person name="Santos A.J."/>
        </authorList>
    </citation>
    <scope>NUCLEOTIDE SEQUENCE</scope>
    <source>
        <tissue evidence="1">Shoot tissue taken approximately 20 cm above the soil surface</tissue>
    </source>
</reference>
<dbReference type="EMBL" id="GBRH01245623">
    <property type="protein sequence ID" value="JAD52272.1"/>
    <property type="molecule type" value="Transcribed_RNA"/>
</dbReference>